<comment type="caution">
    <text evidence="1">The sequence shown here is derived from an EMBL/GenBank/DDBJ whole genome shotgun (WGS) entry which is preliminary data.</text>
</comment>
<dbReference type="EMBL" id="CM043788">
    <property type="protein sequence ID" value="KAI4829497.1"/>
    <property type="molecule type" value="Genomic_DNA"/>
</dbReference>
<evidence type="ECO:0000313" key="1">
    <source>
        <dbReference type="EMBL" id="KAI4829497.1"/>
    </source>
</evidence>
<sequence length="316" mass="35512">MSLNCCNTFDGLDEPVRPTPGGIKHRLDKENHKKQQQKKVRHLCGALIPTGGCQHKAAAKGFCQAEKLSPDDLMMNFNHLYEKPNKVDQDRAILHLLDITQVKRKRPKVQDVSKQKDRNVSVKYNLLCNSHPEKVPVCKATFIKVFGTTAAIKLERVTLRTALVKDVRKLSPQHQTYSLEAFHSLILHFAPTHTGFSFYLLYSRLLMAALHFNHNSSREVARTSDGEVRYAVRYPRFCKGGWVVCPIKEKPSYAYAAALMESLSEGYSRSPETLRESSAVLSSTAPAPISTSCQEIAKDEAVGLYLARHSRFNTGN</sequence>
<organism evidence="1 2">
    <name type="scientific">Chaenocephalus aceratus</name>
    <name type="common">Blackfin icefish</name>
    <name type="synonym">Chaenichthys aceratus</name>
    <dbReference type="NCBI Taxonomy" id="36190"/>
    <lineage>
        <taxon>Eukaryota</taxon>
        <taxon>Metazoa</taxon>
        <taxon>Chordata</taxon>
        <taxon>Craniata</taxon>
        <taxon>Vertebrata</taxon>
        <taxon>Euteleostomi</taxon>
        <taxon>Actinopterygii</taxon>
        <taxon>Neopterygii</taxon>
        <taxon>Teleostei</taxon>
        <taxon>Neoteleostei</taxon>
        <taxon>Acanthomorphata</taxon>
        <taxon>Eupercaria</taxon>
        <taxon>Perciformes</taxon>
        <taxon>Notothenioidei</taxon>
        <taxon>Channichthyidae</taxon>
        <taxon>Chaenocephalus</taxon>
    </lineage>
</organism>
<name>A0ACB9XRV9_CHAAC</name>
<proteinExistence type="predicted"/>
<evidence type="ECO:0000313" key="2">
    <source>
        <dbReference type="Proteomes" id="UP001057452"/>
    </source>
</evidence>
<keyword evidence="2" id="KW-1185">Reference proteome</keyword>
<accession>A0ACB9XRV9</accession>
<reference evidence="1" key="1">
    <citation type="submission" date="2022-05" db="EMBL/GenBank/DDBJ databases">
        <title>Chromosome-level genome of Chaenocephalus aceratus.</title>
        <authorList>
            <person name="Park H."/>
        </authorList>
    </citation>
    <scope>NUCLEOTIDE SEQUENCE</scope>
    <source>
        <strain evidence="1">KU_202001</strain>
    </source>
</reference>
<protein>
    <submittedName>
        <fullName evidence="1">Uncharacterized protein</fullName>
    </submittedName>
</protein>
<dbReference type="Proteomes" id="UP001057452">
    <property type="component" value="Chromosome 4"/>
</dbReference>
<gene>
    <name evidence="1" type="ORF">KUCAC02_023537</name>
</gene>